<protein>
    <submittedName>
        <fullName evidence="7">NfeD family protein</fullName>
    </submittedName>
</protein>
<dbReference type="PANTHER" id="PTHR33507">
    <property type="entry name" value="INNER MEMBRANE PROTEIN YBBJ"/>
    <property type="match status" value="1"/>
</dbReference>
<dbReference type="AlphaFoldDB" id="A0A6A7Y5J5"/>
<feature type="domain" description="NfeD-like C-terminal" evidence="6">
    <location>
        <begin position="108"/>
        <end position="163"/>
    </location>
</feature>
<evidence type="ECO:0000256" key="5">
    <source>
        <dbReference type="SAM" id="Phobius"/>
    </source>
</evidence>
<evidence type="ECO:0000313" key="7">
    <source>
        <dbReference type="EMBL" id="MQT13617.1"/>
    </source>
</evidence>
<dbReference type="Gene3D" id="2.40.50.140">
    <property type="entry name" value="Nucleic acid-binding proteins"/>
    <property type="match status" value="1"/>
</dbReference>
<comment type="caution">
    <text evidence="7">The sequence shown here is derived from an EMBL/GenBank/DDBJ whole genome shotgun (WGS) entry which is preliminary data.</text>
</comment>
<accession>A0A6A7Y5J5</accession>
<evidence type="ECO:0000259" key="6">
    <source>
        <dbReference type="Pfam" id="PF01957"/>
    </source>
</evidence>
<dbReference type="Pfam" id="PF01957">
    <property type="entry name" value="NfeD"/>
    <property type="match status" value="1"/>
</dbReference>
<keyword evidence="4 5" id="KW-0472">Membrane</keyword>
<dbReference type="RefSeq" id="WP_153486946.1">
    <property type="nucleotide sequence ID" value="NZ_VWNA01000001.1"/>
</dbReference>
<organism evidence="7 8">
    <name type="scientific">Segnochrobactrum spirostomi</name>
    <dbReference type="NCBI Taxonomy" id="2608987"/>
    <lineage>
        <taxon>Bacteria</taxon>
        <taxon>Pseudomonadati</taxon>
        <taxon>Pseudomonadota</taxon>
        <taxon>Alphaproteobacteria</taxon>
        <taxon>Hyphomicrobiales</taxon>
        <taxon>Segnochrobactraceae</taxon>
        <taxon>Segnochrobactrum</taxon>
    </lineage>
</organism>
<dbReference type="InterPro" id="IPR002810">
    <property type="entry name" value="NfeD-like_C"/>
</dbReference>
<feature type="transmembrane region" description="Helical" evidence="5">
    <location>
        <begin position="35"/>
        <end position="59"/>
    </location>
</feature>
<dbReference type="InterPro" id="IPR012340">
    <property type="entry name" value="NA-bd_OB-fold"/>
</dbReference>
<evidence type="ECO:0000256" key="2">
    <source>
        <dbReference type="ARBA" id="ARBA00022692"/>
    </source>
</evidence>
<reference evidence="7 8" key="1">
    <citation type="submission" date="2019-09" db="EMBL/GenBank/DDBJ databases">
        <title>Segnochrobactrum spirostomi gen. nov., sp. nov., isolated from the ciliate Spirostomum cf. yagiui and description of a novel family, Segnochrobactraceae fam. nov. within the order Rhizobiales of the class Alphaproteobacteria.</title>
        <authorList>
            <person name="Akter S."/>
            <person name="Shazib S.U.A."/>
            <person name="Shin M.K."/>
        </authorList>
    </citation>
    <scope>NUCLEOTIDE SEQUENCE [LARGE SCALE GENOMIC DNA]</scope>
    <source>
        <strain evidence="7 8">Sp-1</strain>
    </source>
</reference>
<dbReference type="GO" id="GO:0005886">
    <property type="term" value="C:plasma membrane"/>
    <property type="evidence" value="ECO:0007669"/>
    <property type="project" value="TreeGrafter"/>
</dbReference>
<keyword evidence="3 5" id="KW-1133">Transmembrane helix</keyword>
<feature type="transmembrane region" description="Helical" evidence="5">
    <location>
        <begin position="65"/>
        <end position="86"/>
    </location>
</feature>
<keyword evidence="2 5" id="KW-0812">Transmembrane</keyword>
<comment type="subcellular location">
    <subcellularLocation>
        <location evidence="1">Membrane</location>
        <topology evidence="1">Multi-pass membrane protein</topology>
    </subcellularLocation>
</comment>
<gene>
    <name evidence="7" type="ORF">F0357_13405</name>
</gene>
<evidence type="ECO:0000256" key="4">
    <source>
        <dbReference type="ARBA" id="ARBA00023136"/>
    </source>
</evidence>
<feature type="transmembrane region" description="Helical" evidence="5">
    <location>
        <begin position="6"/>
        <end position="28"/>
    </location>
</feature>
<evidence type="ECO:0000313" key="8">
    <source>
        <dbReference type="Proteomes" id="UP000332515"/>
    </source>
</evidence>
<sequence>MTGGFILTIGEALGAWTWVVAGLVLLVAELLAPGAFLLWFGIAAILTGLLAVAAGWLAPALFAPVISWQGELVVFLVLAVIAVAIGRRVMGGPGRRRAEADPRLNRRAESLVGREAVLVEPLSGGEGRARIDDSVWRVGGPDLPAGARVRIVAAHGTRLEVHPVSPPSAP</sequence>
<proteinExistence type="predicted"/>
<evidence type="ECO:0000256" key="1">
    <source>
        <dbReference type="ARBA" id="ARBA00004141"/>
    </source>
</evidence>
<dbReference type="EMBL" id="VWNA01000001">
    <property type="protein sequence ID" value="MQT13617.1"/>
    <property type="molecule type" value="Genomic_DNA"/>
</dbReference>
<keyword evidence="8" id="KW-1185">Reference proteome</keyword>
<evidence type="ECO:0000256" key="3">
    <source>
        <dbReference type="ARBA" id="ARBA00022989"/>
    </source>
</evidence>
<name>A0A6A7Y5J5_9HYPH</name>
<dbReference type="Proteomes" id="UP000332515">
    <property type="component" value="Unassembled WGS sequence"/>
</dbReference>
<dbReference type="InterPro" id="IPR052165">
    <property type="entry name" value="Membrane_assoc_protease"/>
</dbReference>
<dbReference type="PANTHER" id="PTHR33507:SF3">
    <property type="entry name" value="INNER MEMBRANE PROTEIN YBBJ"/>
    <property type="match status" value="1"/>
</dbReference>